<protein>
    <recommendedName>
        <fullName evidence="6">ABC transporter domain-containing protein</fullName>
    </recommendedName>
</protein>
<dbReference type="SMART" id="SM00382">
    <property type="entry name" value="AAA"/>
    <property type="match status" value="1"/>
</dbReference>
<dbReference type="InterPro" id="IPR017871">
    <property type="entry name" value="ABC_transporter-like_CS"/>
</dbReference>
<dbReference type="PROSITE" id="PS50893">
    <property type="entry name" value="ABC_TRANSPORTER_2"/>
    <property type="match status" value="1"/>
</dbReference>
<dbReference type="STRING" id="1184151.AW736_03475"/>
<dbReference type="InterPro" id="IPR003439">
    <property type="entry name" value="ABC_transporter-like_ATP-bd"/>
</dbReference>
<dbReference type="Proteomes" id="UP000078486">
    <property type="component" value="Unassembled WGS sequence"/>
</dbReference>
<dbReference type="RefSeq" id="WP_068768866.1">
    <property type="nucleotide sequence ID" value="NZ_CP109796.1"/>
</dbReference>
<evidence type="ECO:0000256" key="5">
    <source>
        <dbReference type="ARBA" id="ARBA00037066"/>
    </source>
</evidence>
<dbReference type="InterPro" id="IPR003593">
    <property type="entry name" value="AAA+_ATPase"/>
</dbReference>
<evidence type="ECO:0000256" key="3">
    <source>
        <dbReference type="ARBA" id="ARBA00022840"/>
    </source>
</evidence>
<keyword evidence="1" id="KW-0813">Transport</keyword>
<dbReference type="Gene3D" id="3.40.50.300">
    <property type="entry name" value="P-loop containing nucleotide triphosphate hydrolases"/>
    <property type="match status" value="1"/>
</dbReference>
<dbReference type="PANTHER" id="PTHR42794">
    <property type="entry name" value="HEMIN IMPORT ATP-BINDING PROTEIN HMUV"/>
    <property type="match status" value="1"/>
</dbReference>
<keyword evidence="3" id="KW-0067">ATP-binding</keyword>
<dbReference type="EMBL" id="LRRQ01000029">
    <property type="protein sequence ID" value="OAM91387.1"/>
    <property type="molecule type" value="Genomic_DNA"/>
</dbReference>
<dbReference type="CDD" id="cd03214">
    <property type="entry name" value="ABC_Iron-Siderophores_B12_Hemin"/>
    <property type="match status" value="1"/>
</dbReference>
<dbReference type="InterPro" id="IPR027417">
    <property type="entry name" value="P-loop_NTPase"/>
</dbReference>
<keyword evidence="8" id="KW-1185">Reference proteome</keyword>
<keyword evidence="2" id="KW-0547">Nucleotide-binding</keyword>
<dbReference type="OrthoDB" id="9799337at2"/>
<comment type="caution">
    <text evidence="7">The sequence shown here is derived from an EMBL/GenBank/DDBJ whole genome shotgun (WGS) entry which is preliminary data.</text>
</comment>
<dbReference type="PANTHER" id="PTHR42794:SF1">
    <property type="entry name" value="HEMIN IMPORT ATP-BINDING PROTEIN HMUV"/>
    <property type="match status" value="1"/>
</dbReference>
<sequence>MLHLRNLSCGYTRRPVVSDIELGVRAGEFVCLLGPNGSGKTALLKTLAGILPPLAGDIRLDGAPLAHRRARERARLLAYVPQAHAPVFAFSARDVVVMGRAAQWPVWGGPRSADWRAADEALALVGLGAFAERLYTRISGGERQMVLIARALAQQARYLVLDEPASSLDFGNQVRVLQTLRRLAREGIGILMATHHPEHALRCATRVAIMRGGRLAPARAPAEALTAEALEEVYHVPFVVSDLPSSGDGAASSPIRVCAPIIN</sequence>
<accession>A0A178IPX8</accession>
<dbReference type="FunFam" id="3.40.50.300:FF:000134">
    <property type="entry name" value="Iron-enterobactin ABC transporter ATP-binding protein"/>
    <property type="match status" value="1"/>
</dbReference>
<keyword evidence="4" id="KW-1278">Translocase</keyword>
<organism evidence="7 8">
    <name type="scientific">Termitidicoccus mucosus</name>
    <dbReference type="NCBI Taxonomy" id="1184151"/>
    <lineage>
        <taxon>Bacteria</taxon>
        <taxon>Pseudomonadati</taxon>
        <taxon>Verrucomicrobiota</taxon>
        <taxon>Opitutia</taxon>
        <taxon>Opitutales</taxon>
        <taxon>Opitutaceae</taxon>
        <taxon>Termitidicoccus</taxon>
    </lineage>
</organism>
<reference evidence="7 8" key="1">
    <citation type="submission" date="2016-01" db="EMBL/GenBank/DDBJ databases">
        <title>High potential of lignocellulose degradation of a new Verrucomicrobia species.</title>
        <authorList>
            <person name="Wang Y."/>
            <person name="Shi Y."/>
            <person name="Qiu Z."/>
            <person name="Liu S."/>
            <person name="Yang H."/>
        </authorList>
    </citation>
    <scope>NUCLEOTIDE SEQUENCE [LARGE SCALE GENOMIC DNA]</scope>
    <source>
        <strain evidence="7 8">TSB47</strain>
    </source>
</reference>
<dbReference type="GO" id="GO:0005524">
    <property type="term" value="F:ATP binding"/>
    <property type="evidence" value="ECO:0007669"/>
    <property type="project" value="UniProtKB-KW"/>
</dbReference>
<evidence type="ECO:0000256" key="4">
    <source>
        <dbReference type="ARBA" id="ARBA00022967"/>
    </source>
</evidence>
<dbReference type="Pfam" id="PF00005">
    <property type="entry name" value="ABC_tran"/>
    <property type="match status" value="1"/>
</dbReference>
<comment type="function">
    <text evidence="5">Part of the ABC transporter complex HmuTUV involved in hemin import. Responsible for energy coupling to the transport system.</text>
</comment>
<evidence type="ECO:0000256" key="1">
    <source>
        <dbReference type="ARBA" id="ARBA00022448"/>
    </source>
</evidence>
<gene>
    <name evidence="7" type="ORF">AW736_03475</name>
</gene>
<evidence type="ECO:0000256" key="2">
    <source>
        <dbReference type="ARBA" id="ARBA00022741"/>
    </source>
</evidence>
<name>A0A178IPX8_9BACT</name>
<dbReference type="PROSITE" id="PS00211">
    <property type="entry name" value="ABC_TRANSPORTER_1"/>
    <property type="match status" value="1"/>
</dbReference>
<dbReference type="GO" id="GO:0016887">
    <property type="term" value="F:ATP hydrolysis activity"/>
    <property type="evidence" value="ECO:0007669"/>
    <property type="project" value="InterPro"/>
</dbReference>
<dbReference type="AlphaFoldDB" id="A0A178IPX8"/>
<feature type="domain" description="ABC transporter" evidence="6">
    <location>
        <begin position="2"/>
        <end position="237"/>
    </location>
</feature>
<evidence type="ECO:0000313" key="7">
    <source>
        <dbReference type="EMBL" id="OAM91387.1"/>
    </source>
</evidence>
<evidence type="ECO:0000259" key="6">
    <source>
        <dbReference type="PROSITE" id="PS50893"/>
    </source>
</evidence>
<evidence type="ECO:0000313" key="8">
    <source>
        <dbReference type="Proteomes" id="UP000078486"/>
    </source>
</evidence>
<dbReference type="SUPFAM" id="SSF52540">
    <property type="entry name" value="P-loop containing nucleoside triphosphate hydrolases"/>
    <property type="match status" value="1"/>
</dbReference>
<proteinExistence type="predicted"/>